<accession>A0A1Y2M0K4</accession>
<evidence type="ECO:0008006" key="4">
    <source>
        <dbReference type="Google" id="ProtNLM"/>
    </source>
</evidence>
<dbReference type="Proteomes" id="UP000193240">
    <property type="component" value="Unassembled WGS sequence"/>
</dbReference>
<reference evidence="2 3" key="1">
    <citation type="journal article" date="2017" name="Genome Announc.">
        <title>Genome sequence of the saprophytic ascomycete Epicoccum nigrum ICMP 19927 strain isolated from New Zealand.</title>
        <authorList>
            <person name="Fokin M."/>
            <person name="Fleetwood D."/>
            <person name="Weir B.S."/>
            <person name="Villas-Boas S.G."/>
        </authorList>
    </citation>
    <scope>NUCLEOTIDE SEQUENCE [LARGE SCALE GENOMIC DNA]</scope>
    <source>
        <strain evidence="2 3">ICMP 19927</strain>
    </source>
</reference>
<dbReference type="EMBL" id="KZ107843">
    <property type="protein sequence ID" value="OSS49656.1"/>
    <property type="molecule type" value="Genomic_DNA"/>
</dbReference>
<protein>
    <recommendedName>
        <fullName evidence="4">F-box domain-containing protein</fullName>
    </recommendedName>
</protein>
<gene>
    <name evidence="2" type="ORF">B5807_06296</name>
</gene>
<evidence type="ECO:0000313" key="3">
    <source>
        <dbReference type="Proteomes" id="UP000193240"/>
    </source>
</evidence>
<dbReference type="InParanoid" id="A0A1Y2M0K4"/>
<sequence length="340" mass="38553">MATPATPPMLSLNLVSPAIPPEIILKIVQHLPFDTGRDIIRLQHVHPRLRAVLLNYERSLTRTFMRRELSHASTDFPCCAKFGYHCLVECVRRYDIVDDVMDALSSRQNCSAVPTYNMALANTGLLLLYRVASLDSYKAKLKYIRSLPLDPLTAIYLTLHHATLTARYHGSGWIHQRTYGRFMDNNQLSLRSELEFCFAEACLTLGPEFISDSLLHWHTKPGAEANFLNFYLDHGTHDWEWPGWGEGEGEFNPPRVQGPGTKPGSAERSLFTTLLERLAECAGMSLDEVRARIEEQTTDPEHALAWVNLHGKARLMAGRNWDWAEEEGEQKGGRRDSVHS</sequence>
<dbReference type="AlphaFoldDB" id="A0A1Y2M0K4"/>
<dbReference type="OMA" id="LEFCFAE"/>
<feature type="region of interest" description="Disordered" evidence="1">
    <location>
        <begin position="247"/>
        <end position="266"/>
    </location>
</feature>
<proteinExistence type="predicted"/>
<dbReference type="CDD" id="cd09917">
    <property type="entry name" value="F-box_SF"/>
    <property type="match status" value="1"/>
</dbReference>
<evidence type="ECO:0000256" key="1">
    <source>
        <dbReference type="SAM" id="MobiDB-lite"/>
    </source>
</evidence>
<keyword evidence="3" id="KW-1185">Reference proteome</keyword>
<name>A0A1Y2M0K4_EPING</name>
<evidence type="ECO:0000313" key="2">
    <source>
        <dbReference type="EMBL" id="OSS49656.1"/>
    </source>
</evidence>
<organism evidence="2 3">
    <name type="scientific">Epicoccum nigrum</name>
    <name type="common">Soil fungus</name>
    <name type="synonym">Epicoccum purpurascens</name>
    <dbReference type="NCBI Taxonomy" id="105696"/>
    <lineage>
        <taxon>Eukaryota</taxon>
        <taxon>Fungi</taxon>
        <taxon>Dikarya</taxon>
        <taxon>Ascomycota</taxon>
        <taxon>Pezizomycotina</taxon>
        <taxon>Dothideomycetes</taxon>
        <taxon>Pleosporomycetidae</taxon>
        <taxon>Pleosporales</taxon>
        <taxon>Pleosporineae</taxon>
        <taxon>Didymellaceae</taxon>
        <taxon>Epicoccum</taxon>
    </lineage>
</organism>